<reference evidence="1 2" key="1">
    <citation type="submission" date="2019-02" db="EMBL/GenBank/DDBJ databases">
        <title>Bacterial novel species Emticicia sp. 17J42-9 isolated from soil.</title>
        <authorList>
            <person name="Jung H.-Y."/>
        </authorList>
    </citation>
    <scope>NUCLEOTIDE SEQUENCE [LARGE SCALE GENOMIC DNA]</scope>
    <source>
        <strain evidence="1 2">17J42-9</strain>
    </source>
</reference>
<dbReference type="OrthoDB" id="1318779at2"/>
<sequence length="263" mass="30211">MLRKLFPFSLLGFLFGSCNVEGLKNGYYVESDTVLYYSGFPAHKYIVQGADASTFKTIDKYYGKDKNHVFYREYIVKNADPASFKVLEGFYSKDKNYGYAVGANGPDAVFIISHEPEFFETVPNPEETSMNHTAEGIMYARDRQHVYHGRYIFELADPDSFEYIPMRSGSGYDLARDKKYVYWNQKPIAGVDGSSFEKISNDYFKDAQAIWSTHIDNRGNSSWVILKDADRATFKVIDTERGIAQDKNHMYKNGDFYTPPKTQ</sequence>
<dbReference type="AlphaFoldDB" id="A0A4Q5M649"/>
<accession>A0A4Q5M649</accession>
<dbReference type="Proteomes" id="UP000293162">
    <property type="component" value="Unassembled WGS sequence"/>
</dbReference>
<evidence type="ECO:0000313" key="1">
    <source>
        <dbReference type="EMBL" id="RYU97699.1"/>
    </source>
</evidence>
<name>A0A4Q5M649_9BACT</name>
<evidence type="ECO:0008006" key="3">
    <source>
        <dbReference type="Google" id="ProtNLM"/>
    </source>
</evidence>
<organism evidence="1 2">
    <name type="scientific">Emticicia agri</name>
    <dbReference type="NCBI Taxonomy" id="2492393"/>
    <lineage>
        <taxon>Bacteria</taxon>
        <taxon>Pseudomonadati</taxon>
        <taxon>Bacteroidota</taxon>
        <taxon>Cytophagia</taxon>
        <taxon>Cytophagales</taxon>
        <taxon>Leadbetterellaceae</taxon>
        <taxon>Emticicia</taxon>
    </lineage>
</organism>
<dbReference type="PROSITE" id="PS51257">
    <property type="entry name" value="PROKAR_LIPOPROTEIN"/>
    <property type="match status" value="1"/>
</dbReference>
<comment type="caution">
    <text evidence="1">The sequence shown here is derived from an EMBL/GenBank/DDBJ whole genome shotgun (WGS) entry which is preliminary data.</text>
</comment>
<dbReference type="Pfam" id="PF13644">
    <property type="entry name" value="DKNYY"/>
    <property type="match status" value="1"/>
</dbReference>
<dbReference type="EMBL" id="SEWF01000001">
    <property type="protein sequence ID" value="RYU97699.1"/>
    <property type="molecule type" value="Genomic_DNA"/>
</dbReference>
<dbReference type="RefSeq" id="WP_130019045.1">
    <property type="nucleotide sequence ID" value="NZ_SEWF01000001.1"/>
</dbReference>
<keyword evidence="2" id="KW-1185">Reference proteome</keyword>
<dbReference type="InterPro" id="IPR027375">
    <property type="entry name" value="DKNYY"/>
</dbReference>
<evidence type="ECO:0000313" key="2">
    <source>
        <dbReference type="Proteomes" id="UP000293162"/>
    </source>
</evidence>
<protein>
    <recommendedName>
        <fullName evidence="3">DKNYY family protein</fullName>
    </recommendedName>
</protein>
<gene>
    <name evidence="1" type="ORF">EWM59_00825</name>
</gene>
<proteinExistence type="predicted"/>